<feature type="domain" description="PEP-utilising enzyme mobile" evidence="1">
    <location>
        <begin position="749"/>
        <end position="819"/>
    </location>
</feature>
<dbReference type="InterPro" id="IPR002192">
    <property type="entry name" value="PPDK_AMP/ATP-bd"/>
</dbReference>
<gene>
    <name evidence="3" type="ORF">BAU17_05945</name>
</gene>
<dbReference type="InterPro" id="IPR013815">
    <property type="entry name" value="ATP_grasp_subdomain_1"/>
</dbReference>
<organism evidence="3 4">
    <name type="scientific">Candidatus Enterococcus willemsii</name>
    <dbReference type="NCBI Taxonomy" id="1857215"/>
    <lineage>
        <taxon>Bacteria</taxon>
        <taxon>Bacillati</taxon>
        <taxon>Bacillota</taxon>
        <taxon>Bacilli</taxon>
        <taxon>Lactobacillales</taxon>
        <taxon>Enterococcaceae</taxon>
        <taxon>Enterococcus</taxon>
    </lineage>
</organism>
<sequence length="823" mass="94028">MTVYLLTIDKSSTAPQYGGKINGLIELTKIGINVPKAAFISEDVLATMWRPLVPELENQDFVTANEVTERLQSWQFPAELVAEINQFMQPNQTYIVRSSGKMEDHELASFAGQYESVSDCHTVEDILIAMKKCIASLFQEKALHYWQVQQLPIEDMTMSVIIQEQVTATVSGVAFSINPTEGQDQQFSIEVVEGAGEQLVSGQVSPEQIQLDWFGSSTSSNYLTARQLVDLQKQLLHITTFYGYPIDVEFCFEANQLFFLQVRPITTVSRKIKRGNWTNANFRDGGVAAQPCPALMWSLYRMTWQTALERFLIQHKLYPSKQVPALATYHFARPYWNIGVVKEAMAQIPRYVEREFDDELGIYKNYQGDGYKSRFTFKTINHLLRVAIPIQQSTKQQRNQASQKHQELLSMYHSYNQKLAALANGSLSENEQLWEELVEKAYLQSETTYFWQVFINTIQLSMKKTQLLKKIPLSTFFQLIARLGEVSHVRPLKSLLEIVDIIQKNYVPDWQENDILKIANLLKVNPEREDAKKIQEFQENFGYHSTRELNLLVPSYSEDQCLVIEQVKDYLMQPEKAATAKASFQEALSEEEIEQLIAPHVKTYQQKKIKKDIQLLRELLWWREEFKDISTRFYHLIRQATRQLGEKYQEQGILQHAEQLFYLEKEQTQAFMHHRISAAELQQLAQDNFAYCQAYRAFNPPGDLLAQVEADDTFVQGKATRLSGIGANDGIVSGKVRVLLDPKDVDQLQADEILVTRFTDTGWSHAFGTIQGLITETGGVLCHASIVAREFGIPVVVCAEGATKQLKTGMEITINGTTGEIMI</sequence>
<name>A0ABQ6YWH5_9ENTE</name>
<keyword evidence="4" id="KW-1185">Reference proteome</keyword>
<proteinExistence type="predicted"/>
<evidence type="ECO:0000259" key="2">
    <source>
        <dbReference type="Pfam" id="PF01326"/>
    </source>
</evidence>
<feature type="domain" description="Pyruvate phosphate dikinase AMP/ATP-binding" evidence="2">
    <location>
        <begin position="222"/>
        <end position="273"/>
    </location>
</feature>
<dbReference type="Gene3D" id="3.30.470.20">
    <property type="entry name" value="ATP-grasp fold, B domain"/>
    <property type="match status" value="2"/>
</dbReference>
<dbReference type="InterPro" id="IPR008279">
    <property type="entry name" value="PEP-util_enz_mobile_dom"/>
</dbReference>
<dbReference type="Gene3D" id="3.50.30.10">
    <property type="entry name" value="Phosphohistidine domain"/>
    <property type="match status" value="1"/>
</dbReference>
<dbReference type="InterPro" id="IPR051549">
    <property type="entry name" value="PEP_Utilizing_Enz"/>
</dbReference>
<feature type="domain" description="Pyruvate phosphate dikinase AMP/ATP-binding" evidence="2">
    <location>
        <begin position="17"/>
        <end position="211"/>
    </location>
</feature>
<dbReference type="PANTHER" id="PTHR43615:SF1">
    <property type="entry name" value="PPDK_N DOMAIN-CONTAINING PROTEIN"/>
    <property type="match status" value="1"/>
</dbReference>
<dbReference type="PANTHER" id="PTHR43615">
    <property type="entry name" value="PHOSPHOENOLPYRUVATE SYNTHASE-RELATED"/>
    <property type="match status" value="1"/>
</dbReference>
<dbReference type="SUPFAM" id="SSF56059">
    <property type="entry name" value="Glutathione synthetase ATP-binding domain-like"/>
    <property type="match status" value="1"/>
</dbReference>
<accession>A0ABQ6YWH5</accession>
<dbReference type="InterPro" id="IPR036637">
    <property type="entry name" value="Phosphohistidine_dom_sf"/>
</dbReference>
<dbReference type="Gene3D" id="3.30.1490.20">
    <property type="entry name" value="ATP-grasp fold, A domain"/>
    <property type="match status" value="1"/>
</dbReference>
<protein>
    <submittedName>
        <fullName evidence="3">Phosphoenolpyruvate synthase</fullName>
    </submittedName>
</protein>
<dbReference type="SUPFAM" id="SSF52009">
    <property type="entry name" value="Phosphohistidine domain"/>
    <property type="match status" value="1"/>
</dbReference>
<dbReference type="Pfam" id="PF00391">
    <property type="entry name" value="PEP-utilizers"/>
    <property type="match status" value="1"/>
</dbReference>
<evidence type="ECO:0000259" key="1">
    <source>
        <dbReference type="Pfam" id="PF00391"/>
    </source>
</evidence>
<reference evidence="3 4" key="1">
    <citation type="submission" date="2016-06" db="EMBL/GenBank/DDBJ databases">
        <title>Four novel species of enterococci isolated from chicken manure.</title>
        <authorList>
            <person name="Van Tyne D."/>
        </authorList>
    </citation>
    <scope>NUCLEOTIDE SEQUENCE [LARGE SCALE GENOMIC DNA]</scope>
    <source>
        <strain evidence="3 4">CU12B</strain>
    </source>
</reference>
<evidence type="ECO:0000313" key="3">
    <source>
        <dbReference type="EMBL" id="KAF1301462.1"/>
    </source>
</evidence>
<dbReference type="Pfam" id="PF01326">
    <property type="entry name" value="PPDK_N"/>
    <property type="match status" value="2"/>
</dbReference>
<evidence type="ECO:0000313" key="4">
    <source>
        <dbReference type="Proteomes" id="UP000782705"/>
    </source>
</evidence>
<dbReference type="EMBL" id="MAEL01000057">
    <property type="protein sequence ID" value="KAF1301462.1"/>
    <property type="molecule type" value="Genomic_DNA"/>
</dbReference>
<dbReference type="Proteomes" id="UP000782705">
    <property type="component" value="Unassembled WGS sequence"/>
</dbReference>
<comment type="caution">
    <text evidence="3">The sequence shown here is derived from an EMBL/GenBank/DDBJ whole genome shotgun (WGS) entry which is preliminary data.</text>
</comment>